<gene>
    <name evidence="1" type="ORF">BO66DRAFT_443785</name>
</gene>
<accession>A0ACD1GTT5</accession>
<evidence type="ECO:0000313" key="1">
    <source>
        <dbReference type="EMBL" id="RAH64609.1"/>
    </source>
</evidence>
<reference evidence="1" key="1">
    <citation type="submission" date="2018-02" db="EMBL/GenBank/DDBJ databases">
        <title>The genomes of Aspergillus section Nigri reveals drivers in fungal speciation.</title>
        <authorList>
            <consortium name="DOE Joint Genome Institute"/>
            <person name="Vesth T.C."/>
            <person name="Nybo J."/>
            <person name="Theobald S."/>
            <person name="Brandl J."/>
            <person name="Frisvad J.C."/>
            <person name="Nielsen K.F."/>
            <person name="Lyhne E.K."/>
            <person name="Kogle M.E."/>
            <person name="Kuo A."/>
            <person name="Riley R."/>
            <person name="Clum A."/>
            <person name="Nolan M."/>
            <person name="Lipzen A."/>
            <person name="Salamov A."/>
            <person name="Henrissat B."/>
            <person name="Wiebenga A."/>
            <person name="De vries R.P."/>
            <person name="Grigoriev I.V."/>
            <person name="Mortensen U.H."/>
            <person name="Andersen M.R."/>
            <person name="Baker S.E."/>
        </authorList>
    </citation>
    <scope>NUCLEOTIDE SEQUENCE</scope>
    <source>
        <strain evidence="1">CBS 121060</strain>
    </source>
</reference>
<name>A0ACD1GTT5_9EURO</name>
<sequence length="206" mass="23342">MSMKSDRAPLNIILRKVDIVKQEHMYGARCKEGSSSELPSPRTWGGNIAASPITVRFNQNCWLIKQDIGFLDIDAQAQRDASSLWFNLTEARLAVDLAMTLSARRIDVLILTPYNAQVAKIKADLANRYHNATRKPRILTVDSSQGTEAESKRRVNVMTSRARQLVFYLGKWSYIQSATLQQSSRTLFGMLDHYSKHVPRFVIDPS</sequence>
<keyword evidence="2" id="KW-1185">Reference proteome</keyword>
<dbReference type="Proteomes" id="UP000249661">
    <property type="component" value="Unassembled WGS sequence"/>
</dbReference>
<dbReference type="EMBL" id="KZ825008">
    <property type="protein sequence ID" value="RAH64609.1"/>
    <property type="molecule type" value="Genomic_DNA"/>
</dbReference>
<protein>
    <submittedName>
        <fullName evidence="1">Uncharacterized protein</fullName>
    </submittedName>
</protein>
<organism evidence="1 2">
    <name type="scientific">Aspergillus aculeatinus CBS 121060</name>
    <dbReference type="NCBI Taxonomy" id="1448322"/>
    <lineage>
        <taxon>Eukaryota</taxon>
        <taxon>Fungi</taxon>
        <taxon>Dikarya</taxon>
        <taxon>Ascomycota</taxon>
        <taxon>Pezizomycotina</taxon>
        <taxon>Eurotiomycetes</taxon>
        <taxon>Eurotiomycetidae</taxon>
        <taxon>Eurotiales</taxon>
        <taxon>Aspergillaceae</taxon>
        <taxon>Aspergillus</taxon>
        <taxon>Aspergillus subgen. Circumdati</taxon>
    </lineage>
</organism>
<proteinExistence type="predicted"/>
<evidence type="ECO:0000313" key="2">
    <source>
        <dbReference type="Proteomes" id="UP000249661"/>
    </source>
</evidence>